<dbReference type="PANTHER" id="PTHR45710:SF26">
    <property type="entry name" value="RH26557P"/>
    <property type="match status" value="1"/>
</dbReference>
<keyword evidence="2" id="KW-1133">Transmembrane helix</keyword>
<evidence type="ECO:0000313" key="5">
    <source>
        <dbReference type="Proteomes" id="UP000472276"/>
    </source>
</evidence>
<dbReference type="RefSeq" id="XP_039461842.1">
    <property type="nucleotide sequence ID" value="XM_039605908.1"/>
</dbReference>
<dbReference type="Ensembl" id="ENSOABT00000065927.1">
    <property type="protein sequence ID" value="ENSOABP00000072627.1"/>
    <property type="gene ID" value="ENSOABG00000038227.1"/>
</dbReference>
<reference evidence="4" key="3">
    <citation type="submission" date="2025-09" db="UniProtKB">
        <authorList>
            <consortium name="Ensembl"/>
        </authorList>
    </citation>
    <scope>IDENTIFICATION</scope>
</reference>
<feature type="domain" description="C-type lectin" evidence="3">
    <location>
        <begin position="129"/>
        <end position="246"/>
    </location>
</feature>
<dbReference type="PANTHER" id="PTHR45710">
    <property type="entry name" value="C-TYPE LECTIN DOMAIN-CONTAINING PROTEIN 180"/>
    <property type="match status" value="1"/>
</dbReference>
<dbReference type="InterPro" id="IPR001304">
    <property type="entry name" value="C-type_lectin-like"/>
</dbReference>
<sequence length="247" mass="28487">MSADSQTAADFRVKYSRRIDSDGREQEYSEVEMLDDEEQHPDVGLQAAELNIQMKLSAVKRRWFRAFEVNLGLLYLLILAGITARYILVNLEKEHLQANRSMKIIQLKQEIKLLKEKIKEKCPDRWTRFGSSCYFKSTESKTWSDSRRDCQDKGADLVMINSKEEQIFINELNMRGESWTGLTGKKTSVGYKWEWVDGSAVNETLWAPAQLSTSYDSYGVCCDDNGKLKQAVEHYVGYSSKTFICEK</sequence>
<keyword evidence="2" id="KW-0812">Transmembrane</keyword>
<dbReference type="SUPFAM" id="SSF56436">
    <property type="entry name" value="C-type lectin-like"/>
    <property type="match status" value="1"/>
</dbReference>
<dbReference type="PROSITE" id="PS50041">
    <property type="entry name" value="C_TYPE_LECTIN_2"/>
    <property type="match status" value="1"/>
</dbReference>
<dbReference type="Proteomes" id="UP000472276">
    <property type="component" value="Unassembled WGS sequence"/>
</dbReference>
<gene>
    <name evidence="4" type="primary">LOC120435782</name>
</gene>
<dbReference type="AlphaFoldDB" id="A0AAZ1XYJ9"/>
<keyword evidence="2" id="KW-0472">Membrane</keyword>
<reference evidence="4" key="2">
    <citation type="submission" date="2025-08" db="UniProtKB">
        <authorList>
            <consortium name="Ensembl"/>
        </authorList>
    </citation>
    <scope>IDENTIFICATION</scope>
</reference>
<dbReference type="InterPro" id="IPR016186">
    <property type="entry name" value="C-type_lectin-like/link_sf"/>
</dbReference>
<reference evidence="5" key="1">
    <citation type="submission" date="2020-03" db="EMBL/GenBank/DDBJ databases">
        <title>Evolution of repeat sequences and sex chromosomes of tilapia species revealed by chromosome-level genomes.</title>
        <authorList>
            <person name="Xu L."/>
            <person name="Tao W."/>
            <person name="Wang D."/>
            <person name="Zhou Q."/>
        </authorList>
    </citation>
    <scope>NUCLEOTIDE SEQUENCE [LARGE SCALE GENOMIC DNA]</scope>
    <source>
        <strain evidence="5">Israel</strain>
    </source>
</reference>
<dbReference type="GeneID" id="120435782"/>
<dbReference type="SMART" id="SM00034">
    <property type="entry name" value="CLECT"/>
    <property type="match status" value="1"/>
</dbReference>
<dbReference type="InterPro" id="IPR050828">
    <property type="entry name" value="C-type_lectin/matrix_domain"/>
</dbReference>
<dbReference type="GO" id="GO:0005886">
    <property type="term" value="C:plasma membrane"/>
    <property type="evidence" value="ECO:0007669"/>
    <property type="project" value="UniProtKB-SubCell"/>
</dbReference>
<evidence type="ECO:0000259" key="3">
    <source>
        <dbReference type="PROSITE" id="PS50041"/>
    </source>
</evidence>
<comment type="subcellular location">
    <subcellularLocation>
        <location evidence="1">Cell membrane</location>
        <topology evidence="1">Single-pass type II membrane protein</topology>
    </subcellularLocation>
</comment>
<proteinExistence type="predicted"/>
<evidence type="ECO:0000256" key="2">
    <source>
        <dbReference type="SAM" id="Phobius"/>
    </source>
</evidence>
<evidence type="ECO:0000313" key="4">
    <source>
        <dbReference type="Ensembl" id="ENSOABP00000072627.1"/>
    </source>
</evidence>
<feature type="transmembrane region" description="Helical" evidence="2">
    <location>
        <begin position="69"/>
        <end position="88"/>
    </location>
</feature>
<dbReference type="Pfam" id="PF00059">
    <property type="entry name" value="Lectin_C"/>
    <property type="match status" value="1"/>
</dbReference>
<protein>
    <recommendedName>
        <fullName evidence="3">C-type lectin domain-containing protein</fullName>
    </recommendedName>
</protein>
<evidence type="ECO:0000256" key="1">
    <source>
        <dbReference type="ARBA" id="ARBA00004401"/>
    </source>
</evidence>
<accession>A0AAZ1XYJ9</accession>
<dbReference type="RefSeq" id="XP_039461843.1">
    <property type="nucleotide sequence ID" value="XM_039605909.1"/>
</dbReference>
<organism evidence="4 5">
    <name type="scientific">Oreochromis aureus</name>
    <name type="common">Israeli tilapia</name>
    <name type="synonym">Chromis aureus</name>
    <dbReference type="NCBI Taxonomy" id="47969"/>
    <lineage>
        <taxon>Eukaryota</taxon>
        <taxon>Metazoa</taxon>
        <taxon>Chordata</taxon>
        <taxon>Craniata</taxon>
        <taxon>Vertebrata</taxon>
        <taxon>Euteleostomi</taxon>
        <taxon>Actinopterygii</taxon>
        <taxon>Neopterygii</taxon>
        <taxon>Teleostei</taxon>
        <taxon>Neoteleostei</taxon>
        <taxon>Acanthomorphata</taxon>
        <taxon>Ovalentaria</taxon>
        <taxon>Cichlomorphae</taxon>
        <taxon>Cichliformes</taxon>
        <taxon>Cichlidae</taxon>
        <taxon>African cichlids</taxon>
        <taxon>Pseudocrenilabrinae</taxon>
        <taxon>Oreochromini</taxon>
        <taxon>Oreochromis</taxon>
    </lineage>
</organism>
<dbReference type="Gene3D" id="3.10.100.10">
    <property type="entry name" value="Mannose-Binding Protein A, subunit A"/>
    <property type="match status" value="1"/>
</dbReference>
<dbReference type="InterPro" id="IPR016187">
    <property type="entry name" value="CTDL_fold"/>
</dbReference>
<name>A0AAZ1XYJ9_OREAU</name>
<dbReference type="KEGG" id="oau:120435782"/>
<keyword evidence="5" id="KW-1185">Reference proteome</keyword>